<dbReference type="AlphaFoldDB" id="A0ABD2LGW2"/>
<protein>
    <submittedName>
        <fullName evidence="1">Uncharacterized protein</fullName>
    </submittedName>
</protein>
<dbReference type="EMBL" id="JBICBT010000430">
    <property type="protein sequence ID" value="KAL3113920.1"/>
    <property type="molecule type" value="Genomic_DNA"/>
</dbReference>
<reference evidence="1 2" key="1">
    <citation type="submission" date="2024-10" db="EMBL/GenBank/DDBJ databases">
        <authorList>
            <person name="Kim D."/>
        </authorList>
    </citation>
    <scope>NUCLEOTIDE SEQUENCE [LARGE SCALE GENOMIC DNA]</scope>
    <source>
        <strain evidence="1">BH-2024</strain>
    </source>
</reference>
<evidence type="ECO:0000313" key="1">
    <source>
        <dbReference type="EMBL" id="KAL3113920.1"/>
    </source>
</evidence>
<keyword evidence="2" id="KW-1185">Reference proteome</keyword>
<evidence type="ECO:0000313" key="2">
    <source>
        <dbReference type="Proteomes" id="UP001620626"/>
    </source>
</evidence>
<gene>
    <name evidence="1" type="ORF">niasHT_017870</name>
</gene>
<dbReference type="Proteomes" id="UP001620626">
    <property type="component" value="Unassembled WGS sequence"/>
</dbReference>
<sequence>MGTQNSKLRQFYRKTLRRRKVLKKHWSSATATDEAAAQLIEMGGGEEEITLLEMLEPRSAAVSAVSAADAVHSPTNFDNCHELEEMQQLIDKLAGSLRKQLDTLVSTNRQKVQHCSVRWKNAKNSFLGADAIPGKERRKLESQMDECRLRSSLLTDKFTNCLDYLQNFDTLLNSIQSEQRRRSGDGDFLREFLLKSARHQHRKGQIGQSVDTFCQLLLATGGHLTAEEMEVLADICREKIQQIREFHERINQTVRQLNESNTVRENLVVQELWGQVLEDLRSECAESFEIVMQVKSDQIGAEIDQNYRQKKTEQLKLLMASTVCALWLHITPREHEEFDDIKELFFSTLDDYIEIFRIKNRQNSDKNCRQGASIELEKTVRELMGEYPTVANTKKMRKIAQRILLI</sequence>
<organism evidence="1 2">
    <name type="scientific">Heterodera trifolii</name>
    <dbReference type="NCBI Taxonomy" id="157864"/>
    <lineage>
        <taxon>Eukaryota</taxon>
        <taxon>Metazoa</taxon>
        <taxon>Ecdysozoa</taxon>
        <taxon>Nematoda</taxon>
        <taxon>Chromadorea</taxon>
        <taxon>Rhabditida</taxon>
        <taxon>Tylenchina</taxon>
        <taxon>Tylenchomorpha</taxon>
        <taxon>Tylenchoidea</taxon>
        <taxon>Heteroderidae</taxon>
        <taxon>Heteroderinae</taxon>
        <taxon>Heterodera</taxon>
    </lineage>
</organism>
<accession>A0ABD2LGW2</accession>
<name>A0ABD2LGW2_9BILA</name>
<comment type="caution">
    <text evidence="1">The sequence shown here is derived from an EMBL/GenBank/DDBJ whole genome shotgun (WGS) entry which is preliminary data.</text>
</comment>
<proteinExistence type="predicted"/>